<gene>
    <name evidence="1" type="ORF">D0437_31960</name>
</gene>
<dbReference type="Gene3D" id="2.60.120.40">
    <property type="match status" value="1"/>
</dbReference>
<accession>A0A9X7QND2</accession>
<evidence type="ECO:0000313" key="1">
    <source>
        <dbReference type="EMBL" id="QDZ77306.1"/>
    </source>
</evidence>
<dbReference type="InterPro" id="IPR008983">
    <property type="entry name" value="Tumour_necrosis_fac-like_dom"/>
</dbReference>
<dbReference type="EMBL" id="CP031778">
    <property type="protein sequence ID" value="QDZ77306.1"/>
    <property type="molecule type" value="Genomic_DNA"/>
</dbReference>
<dbReference type="RefSeq" id="WP_209006473.1">
    <property type="nucleotide sequence ID" value="NZ_CP031778.1"/>
</dbReference>
<organism evidence="1 2">
    <name type="scientific">Bacillus cereus</name>
    <dbReference type="NCBI Taxonomy" id="1396"/>
    <lineage>
        <taxon>Bacteria</taxon>
        <taxon>Bacillati</taxon>
        <taxon>Bacillota</taxon>
        <taxon>Bacilli</taxon>
        <taxon>Bacillales</taxon>
        <taxon>Bacillaceae</taxon>
        <taxon>Bacillus</taxon>
        <taxon>Bacillus cereus group</taxon>
    </lineage>
</organism>
<evidence type="ECO:0000313" key="2">
    <source>
        <dbReference type="Proteomes" id="UP000321735"/>
    </source>
</evidence>
<protein>
    <submittedName>
        <fullName evidence="1">Uncharacterized protein</fullName>
    </submittedName>
</protein>
<name>A0A9X7QND2_BACCE</name>
<sequence length="162" mass="16999">TGAAGSGQLSAFGDFYTIQYSPSVGANQLFPLQSINDALGLTLQNNRILVDIAGIYVVNYFYAPTNSDGVYAMTARLNGNLLQGTSVYSNSGGNKGTQPASNQFIITLEVGDILDFINPGTNAVSILVSGIPGSPVSCGVTLFRIGDAVPNRVFRNSRITTI</sequence>
<reference evidence="1 2" key="1">
    <citation type="journal article" date="2019" name="Ecotoxicol. Environ. Saf.">
        <title>Microbial characterization of heavy metal resistant bacterial strains isolated from an electroplating wastewater treatment plant.</title>
        <authorList>
            <person name="Cai X."/>
            <person name="Zheng X."/>
            <person name="Zhang D."/>
            <person name="Iqbal W."/>
            <person name="Liu C."/>
            <person name="Yang B."/>
            <person name="Zhao X."/>
            <person name="Lu X."/>
            <person name="Mao Y."/>
        </authorList>
    </citation>
    <scope>NUCLEOTIDE SEQUENCE [LARGE SCALE GENOMIC DNA]</scope>
    <source>
        <strain evidence="1 2">Co1-1</strain>
    </source>
</reference>
<dbReference type="Proteomes" id="UP000321735">
    <property type="component" value="Chromosome"/>
</dbReference>
<feature type="non-terminal residue" evidence="1">
    <location>
        <position position="1"/>
    </location>
</feature>
<proteinExistence type="predicted"/>
<dbReference type="AlphaFoldDB" id="A0A9X7QND2"/>